<sequence>MSLINQDYINTFSTSLPHGSCTSQNIGVRKEWEILSEDEKNNYLKAVQCLQAKPPQYNDTMALNRYEEFILSHIEQTLKIHISGLLLPWHRYFVSLFEQALRNECGYQGYQPYWDWSKHVIQQNSTIFSGSENSYGGNGEAIPHGEYNITTAGGPPPVTTSLQPPGTGGGCIFGGPFANHNLSIDATNDGASTPVQTFKKPRCLTRDFNLTTLSRQNSYERVTELILNNENIKSFHAQIEDVNGVHFGGHAFIGGENFNLFTSPSDPAFYLHHGMLDRVWAIWQSRDPKTRTYAVDGTSTWANYPPSANVTIDDILEVSSFDSMKIKDVSSTIDGILCYRYQ</sequence>
<dbReference type="KEGG" id="trg:TRUGW13939_09856"/>
<accession>A0A7H8RB58</accession>
<dbReference type="Pfam" id="PF00264">
    <property type="entry name" value="Tyrosinase"/>
    <property type="match status" value="1"/>
</dbReference>
<dbReference type="EMBL" id="CP055902">
    <property type="protein sequence ID" value="QKX62695.1"/>
    <property type="molecule type" value="Genomic_DNA"/>
</dbReference>
<dbReference type="AlphaFoldDB" id="A0A7H8RB58"/>
<dbReference type="Proteomes" id="UP000509510">
    <property type="component" value="Chromosome V"/>
</dbReference>
<evidence type="ECO:0000313" key="5">
    <source>
        <dbReference type="EMBL" id="QKX62695.1"/>
    </source>
</evidence>
<dbReference type="PRINTS" id="PR00092">
    <property type="entry name" value="TYROSINASE"/>
</dbReference>
<keyword evidence="3" id="KW-0186">Copper</keyword>
<keyword evidence="2" id="KW-0560">Oxidoreductase</keyword>
<keyword evidence="1" id="KW-0479">Metal-binding</keyword>
<proteinExistence type="predicted"/>
<organism evidence="5 6">
    <name type="scientific">Talaromyces rugulosus</name>
    <name type="common">Penicillium rugulosum</name>
    <dbReference type="NCBI Taxonomy" id="121627"/>
    <lineage>
        <taxon>Eukaryota</taxon>
        <taxon>Fungi</taxon>
        <taxon>Dikarya</taxon>
        <taxon>Ascomycota</taxon>
        <taxon>Pezizomycotina</taxon>
        <taxon>Eurotiomycetes</taxon>
        <taxon>Eurotiomycetidae</taxon>
        <taxon>Eurotiales</taxon>
        <taxon>Trichocomaceae</taxon>
        <taxon>Talaromyces</taxon>
        <taxon>Talaromyces sect. Islandici</taxon>
    </lineage>
</organism>
<reference evidence="6" key="1">
    <citation type="submission" date="2020-06" db="EMBL/GenBank/DDBJ databases">
        <title>A chromosome-scale genome assembly of Talaromyces rugulosus W13939.</title>
        <authorList>
            <person name="Wang B."/>
            <person name="Guo L."/>
            <person name="Ye K."/>
            <person name="Wang L."/>
        </authorList>
    </citation>
    <scope>NUCLEOTIDE SEQUENCE [LARGE SCALE GENOMIC DNA]</scope>
    <source>
        <strain evidence="6">W13939</strain>
    </source>
</reference>
<dbReference type="InterPro" id="IPR008922">
    <property type="entry name" value="Di-copper_centre_dom_sf"/>
</dbReference>
<dbReference type="PANTHER" id="PTHR11474">
    <property type="entry name" value="TYROSINASE FAMILY MEMBER"/>
    <property type="match status" value="1"/>
</dbReference>
<dbReference type="RefSeq" id="XP_035348869.1">
    <property type="nucleotide sequence ID" value="XM_035492976.1"/>
</dbReference>
<dbReference type="GO" id="GO:0016491">
    <property type="term" value="F:oxidoreductase activity"/>
    <property type="evidence" value="ECO:0007669"/>
    <property type="project" value="UniProtKB-KW"/>
</dbReference>
<dbReference type="PANTHER" id="PTHR11474:SF125">
    <property type="entry name" value="N-ACETYL-6-HYDROXYTRYPTOPHAN OXIDASE IVOB-RELATED"/>
    <property type="match status" value="1"/>
</dbReference>
<dbReference type="GO" id="GO:0046872">
    <property type="term" value="F:metal ion binding"/>
    <property type="evidence" value="ECO:0007669"/>
    <property type="project" value="UniProtKB-KW"/>
</dbReference>
<dbReference type="PROSITE" id="PS00498">
    <property type="entry name" value="TYROSINASE_2"/>
    <property type="match status" value="1"/>
</dbReference>
<dbReference type="OrthoDB" id="6132182at2759"/>
<dbReference type="SUPFAM" id="SSF48056">
    <property type="entry name" value="Di-copper centre-containing domain"/>
    <property type="match status" value="1"/>
</dbReference>
<evidence type="ECO:0000313" key="6">
    <source>
        <dbReference type="Proteomes" id="UP000509510"/>
    </source>
</evidence>
<dbReference type="InterPro" id="IPR002227">
    <property type="entry name" value="Tyrosinase_Cu-bd"/>
</dbReference>
<feature type="domain" description="Tyrosinase copper-binding" evidence="4">
    <location>
        <begin position="266"/>
        <end position="277"/>
    </location>
</feature>
<name>A0A7H8RB58_TALRU</name>
<dbReference type="Gene3D" id="1.10.1280.10">
    <property type="entry name" value="Di-copper center containing domain from catechol oxidase"/>
    <property type="match status" value="1"/>
</dbReference>
<keyword evidence="6" id="KW-1185">Reference proteome</keyword>
<gene>
    <name evidence="5" type="ORF">TRUGW13939_09856</name>
</gene>
<evidence type="ECO:0000259" key="4">
    <source>
        <dbReference type="PROSITE" id="PS00498"/>
    </source>
</evidence>
<dbReference type="GeneID" id="55997339"/>
<evidence type="ECO:0000256" key="1">
    <source>
        <dbReference type="ARBA" id="ARBA00022723"/>
    </source>
</evidence>
<evidence type="ECO:0000256" key="2">
    <source>
        <dbReference type="ARBA" id="ARBA00023002"/>
    </source>
</evidence>
<protein>
    <recommendedName>
        <fullName evidence="4">Tyrosinase copper-binding domain-containing protein</fullName>
    </recommendedName>
</protein>
<evidence type="ECO:0000256" key="3">
    <source>
        <dbReference type="ARBA" id="ARBA00023008"/>
    </source>
</evidence>
<dbReference type="InterPro" id="IPR050316">
    <property type="entry name" value="Tyrosinase/Hemocyanin"/>
</dbReference>